<accession>A0A562UW13</accession>
<keyword evidence="2" id="KW-1185">Reference proteome</keyword>
<comment type="caution">
    <text evidence="1">The sequence shown here is derived from an EMBL/GenBank/DDBJ whole genome shotgun (WGS) entry which is preliminary data.</text>
</comment>
<reference evidence="1 2" key="1">
    <citation type="submission" date="2019-07" db="EMBL/GenBank/DDBJ databases">
        <title>Genomic Encyclopedia of Archaeal and Bacterial Type Strains, Phase II (KMG-II): from individual species to whole genera.</title>
        <authorList>
            <person name="Goeker M."/>
        </authorList>
    </citation>
    <scope>NUCLEOTIDE SEQUENCE [LARGE SCALE GENOMIC DNA]</scope>
    <source>
        <strain evidence="1 2">ATCC BAA-2084</strain>
    </source>
</reference>
<evidence type="ECO:0008006" key="3">
    <source>
        <dbReference type="Google" id="ProtNLM"/>
    </source>
</evidence>
<protein>
    <recommendedName>
        <fullName evidence="3">Tetratricopeptide repeat protein</fullName>
    </recommendedName>
</protein>
<dbReference type="EMBL" id="VLLK01000001">
    <property type="protein sequence ID" value="TWJ09777.1"/>
    <property type="molecule type" value="Genomic_DNA"/>
</dbReference>
<proteinExistence type="predicted"/>
<evidence type="ECO:0000313" key="1">
    <source>
        <dbReference type="EMBL" id="TWJ09777.1"/>
    </source>
</evidence>
<evidence type="ECO:0000313" key="2">
    <source>
        <dbReference type="Proteomes" id="UP000320547"/>
    </source>
</evidence>
<name>A0A562UW13_9SPHN</name>
<gene>
    <name evidence="1" type="ORF">JN10_1422</name>
</gene>
<sequence>MSFRKLAISLTAVCAVSGGAAQAERLAVEGVYAARTDAARGVAEISIEPIRGSEGYALENALIAQLGEARIRGERFFRVAPASFDVDVSHADVATLSGIAGSRIYDIADGEIEHTRCVRRVKMEDGSKECVESVVDVYECRRLHVEFRPKVELVGSAGTLYRRQDSFSNSQRYCADSSFVPSADAMIEPMISRFARSVRLDLAPEQRFNRYRILEGRSGLERSDRKAFKRAIKLTKSDPVGACKVFEDILTRNPYQRSALYNAALCREADGALEFAAEAYDQLILASDKSRFRNGMARVNSRLLAREQIAALSLTAMALAGDTPQSPSIE</sequence>
<dbReference type="STRING" id="476157.GCA_001663155_01932"/>
<dbReference type="OrthoDB" id="7426733at2"/>
<dbReference type="Proteomes" id="UP000320547">
    <property type="component" value="Unassembled WGS sequence"/>
</dbReference>
<dbReference type="RefSeq" id="WP_067600464.1">
    <property type="nucleotide sequence ID" value="NZ_CP015963.1"/>
</dbReference>
<organism evidence="1 2">
    <name type="scientific">Altererythrobacter ishigakiensis</name>
    <dbReference type="NCBI Taxonomy" id="476157"/>
    <lineage>
        <taxon>Bacteria</taxon>
        <taxon>Pseudomonadati</taxon>
        <taxon>Pseudomonadota</taxon>
        <taxon>Alphaproteobacteria</taxon>
        <taxon>Sphingomonadales</taxon>
        <taxon>Erythrobacteraceae</taxon>
        <taxon>Altererythrobacter</taxon>
    </lineage>
</organism>
<dbReference type="AlphaFoldDB" id="A0A562UW13"/>